<feature type="domain" description="Methyltransferase type 11" evidence="1">
    <location>
        <begin position="43"/>
        <end position="133"/>
    </location>
</feature>
<protein>
    <submittedName>
        <fullName evidence="2">Class I SAM-dependent methyltransferase</fullName>
    </submittedName>
</protein>
<name>A0ABY9JYR0_9HYPH</name>
<proteinExistence type="predicted"/>
<evidence type="ECO:0000313" key="3">
    <source>
        <dbReference type="Proteomes" id="UP001225788"/>
    </source>
</evidence>
<evidence type="ECO:0000259" key="1">
    <source>
        <dbReference type="Pfam" id="PF08241"/>
    </source>
</evidence>
<gene>
    <name evidence="2" type="ORF">Q9315_08310</name>
</gene>
<accession>A0ABY9JYR0</accession>
<dbReference type="GO" id="GO:0032259">
    <property type="term" value="P:methylation"/>
    <property type="evidence" value="ECO:0007669"/>
    <property type="project" value="UniProtKB-KW"/>
</dbReference>
<dbReference type="InterPro" id="IPR013216">
    <property type="entry name" value="Methyltransf_11"/>
</dbReference>
<dbReference type="SUPFAM" id="SSF53335">
    <property type="entry name" value="S-adenosyl-L-methionine-dependent methyltransferases"/>
    <property type="match status" value="1"/>
</dbReference>
<dbReference type="RefSeq" id="WP_306156375.1">
    <property type="nucleotide sequence ID" value="NZ_CP132314.1"/>
</dbReference>
<keyword evidence="2" id="KW-0489">Methyltransferase</keyword>
<dbReference type="PANTHER" id="PTHR42912">
    <property type="entry name" value="METHYLTRANSFERASE"/>
    <property type="match status" value="1"/>
</dbReference>
<evidence type="ECO:0000313" key="2">
    <source>
        <dbReference type="EMBL" id="WLS01465.1"/>
    </source>
</evidence>
<organism evidence="2 3">
    <name type="scientific">Shinella oryzae</name>
    <dbReference type="NCBI Taxonomy" id="2871820"/>
    <lineage>
        <taxon>Bacteria</taxon>
        <taxon>Pseudomonadati</taxon>
        <taxon>Pseudomonadota</taxon>
        <taxon>Alphaproteobacteria</taxon>
        <taxon>Hyphomicrobiales</taxon>
        <taxon>Rhizobiaceae</taxon>
        <taxon>Shinella</taxon>
    </lineage>
</organism>
<dbReference type="EMBL" id="CP132314">
    <property type="protein sequence ID" value="WLS01465.1"/>
    <property type="molecule type" value="Genomic_DNA"/>
</dbReference>
<dbReference type="InterPro" id="IPR029063">
    <property type="entry name" value="SAM-dependent_MTases_sf"/>
</dbReference>
<keyword evidence="3" id="KW-1185">Reference proteome</keyword>
<dbReference type="GO" id="GO:0008168">
    <property type="term" value="F:methyltransferase activity"/>
    <property type="evidence" value="ECO:0007669"/>
    <property type="project" value="UniProtKB-KW"/>
</dbReference>
<dbReference type="Proteomes" id="UP001225788">
    <property type="component" value="Chromosome"/>
</dbReference>
<dbReference type="InterPro" id="IPR050508">
    <property type="entry name" value="Methyltransf_Superfamily"/>
</dbReference>
<reference evidence="2 3" key="1">
    <citation type="submission" date="2023-08" db="EMBL/GenBank/DDBJ databases">
        <title>Pathogen: clinical or host-associated sample.</title>
        <authorList>
            <person name="Hergert J."/>
            <person name="Casey R."/>
            <person name="Wagner J."/>
            <person name="Young E.L."/>
            <person name="Oakeson K.F."/>
        </authorList>
    </citation>
    <scope>NUCLEOTIDE SEQUENCE [LARGE SCALE GENOMIC DNA]</scope>
    <source>
        <strain evidence="2 3">UPHL-collab-2</strain>
    </source>
</reference>
<dbReference type="CDD" id="cd02440">
    <property type="entry name" value="AdoMet_MTases"/>
    <property type="match status" value="1"/>
</dbReference>
<dbReference type="Gene3D" id="3.40.50.150">
    <property type="entry name" value="Vaccinia Virus protein VP39"/>
    <property type="match status" value="1"/>
</dbReference>
<sequence>MDTKQFAEVTEIAGQKISVEQLERMCNRYYWARQFIEGRDVVEAGCGAGQGLGYLALHARSVVAGDISEEVLERAKSTYGDTLELKVFDAASMPWPDGSFDAVLLFEAIYYLPDVDAFFREVNRVLRPGGYLLLVTANKDLYDFVQSPFSVAYYGVRELAELARLHGLSPEFWGFVDVDRISVRQRILRPLKSVASRLGLIPKTMGGKELLKKLFFGSLVDMPASILDVSIDYVEPTRLQADQADKKYKVIYCAARSSGSVSQAAR</sequence>
<keyword evidence="2" id="KW-0808">Transferase</keyword>
<dbReference type="Pfam" id="PF08241">
    <property type="entry name" value="Methyltransf_11"/>
    <property type="match status" value="1"/>
</dbReference>